<gene>
    <name evidence="1" type="ORF">TVAG_197850</name>
</gene>
<dbReference type="RefSeq" id="XP_001319395.1">
    <property type="nucleotide sequence ID" value="XM_001319360.1"/>
</dbReference>
<evidence type="ECO:0000313" key="2">
    <source>
        <dbReference type="Proteomes" id="UP000001542"/>
    </source>
</evidence>
<accession>A2EJK2</accession>
<reference evidence="1" key="1">
    <citation type="submission" date="2006-10" db="EMBL/GenBank/DDBJ databases">
        <authorList>
            <person name="Amadeo P."/>
            <person name="Zhao Q."/>
            <person name="Wortman J."/>
            <person name="Fraser-Liggett C."/>
            <person name="Carlton J."/>
        </authorList>
    </citation>
    <scope>NUCLEOTIDE SEQUENCE</scope>
    <source>
        <strain evidence="1">G3</strain>
    </source>
</reference>
<dbReference type="OrthoDB" id="10617961at2759"/>
<proteinExistence type="predicted"/>
<name>A2EJK2_TRIV3</name>
<dbReference type="SMR" id="A2EJK2"/>
<protein>
    <submittedName>
        <fullName evidence="1">Uncharacterized protein</fullName>
    </submittedName>
</protein>
<dbReference type="Proteomes" id="UP000001542">
    <property type="component" value="Unassembled WGS sequence"/>
</dbReference>
<keyword evidence="2" id="KW-1185">Reference proteome</keyword>
<dbReference type="VEuPathDB" id="TrichDB:TVAG_197850"/>
<dbReference type="AlphaFoldDB" id="A2EJK2"/>
<reference evidence="1" key="2">
    <citation type="journal article" date="2007" name="Science">
        <title>Draft genome sequence of the sexually transmitted pathogen Trichomonas vaginalis.</title>
        <authorList>
            <person name="Carlton J.M."/>
            <person name="Hirt R.P."/>
            <person name="Silva J.C."/>
            <person name="Delcher A.L."/>
            <person name="Schatz M."/>
            <person name="Zhao Q."/>
            <person name="Wortman J.R."/>
            <person name="Bidwell S.L."/>
            <person name="Alsmark U.C.M."/>
            <person name="Besteiro S."/>
            <person name="Sicheritz-Ponten T."/>
            <person name="Noel C.J."/>
            <person name="Dacks J.B."/>
            <person name="Foster P.G."/>
            <person name="Simillion C."/>
            <person name="Van de Peer Y."/>
            <person name="Miranda-Saavedra D."/>
            <person name="Barton G.J."/>
            <person name="Westrop G.D."/>
            <person name="Mueller S."/>
            <person name="Dessi D."/>
            <person name="Fiori P.L."/>
            <person name="Ren Q."/>
            <person name="Paulsen I."/>
            <person name="Zhang H."/>
            <person name="Bastida-Corcuera F.D."/>
            <person name="Simoes-Barbosa A."/>
            <person name="Brown M.T."/>
            <person name="Hayes R.D."/>
            <person name="Mukherjee M."/>
            <person name="Okumura C.Y."/>
            <person name="Schneider R."/>
            <person name="Smith A.J."/>
            <person name="Vanacova S."/>
            <person name="Villalvazo M."/>
            <person name="Haas B.J."/>
            <person name="Pertea M."/>
            <person name="Feldblyum T.V."/>
            <person name="Utterback T.R."/>
            <person name="Shu C.L."/>
            <person name="Osoegawa K."/>
            <person name="de Jong P.J."/>
            <person name="Hrdy I."/>
            <person name="Horvathova L."/>
            <person name="Zubacova Z."/>
            <person name="Dolezal P."/>
            <person name="Malik S.B."/>
            <person name="Logsdon J.M. Jr."/>
            <person name="Henze K."/>
            <person name="Gupta A."/>
            <person name="Wang C.C."/>
            <person name="Dunne R.L."/>
            <person name="Upcroft J.A."/>
            <person name="Upcroft P."/>
            <person name="White O."/>
            <person name="Salzberg S.L."/>
            <person name="Tang P."/>
            <person name="Chiu C.-H."/>
            <person name="Lee Y.-S."/>
            <person name="Embley T.M."/>
            <person name="Coombs G.H."/>
            <person name="Mottram J.C."/>
            <person name="Tachezy J."/>
            <person name="Fraser-Liggett C.M."/>
            <person name="Johnson P.J."/>
        </authorList>
    </citation>
    <scope>NUCLEOTIDE SEQUENCE [LARGE SCALE GENOMIC DNA]</scope>
    <source>
        <strain evidence="1">G3</strain>
    </source>
</reference>
<dbReference type="VEuPathDB" id="TrichDB:TVAGG3_0617430"/>
<sequence>MNNIWEHAFLLKQQPSGKVCVEQMQSNSIIELGLNDLIFQIFINNQAMYHIDRIFAITSDPYVLHVWNFHFHNENYAIVISTLTSFHSLFINLLKNMQDYFGNVDKNQDATCRFNIIMSFISSWLINENNQVSALGINGPGIYSASDIGFSSFEPSLYFNSKTDYVSLWKSVILNNRILIISENVEDIAPAVFSVIGLSSPFEYKGKYLITTNQYDKRISNNRLNYSIVGVVGKNIKTAEFQKYFSNIIKVEPNSGKLNDTIIVHKKMKLLYDEICVISDRNLENDPYYELLNKRIITPDLDAIICDKMKQKTLTVPELMTLETTETFQYWLHQRIYRSNLRNSFLSVIPSETVNSLSDDDLDKAYGHIIALRKLFQNDFHFQHVLRKHKTLIARRIGMNNVHSYSSDSSLSSSL</sequence>
<evidence type="ECO:0000313" key="1">
    <source>
        <dbReference type="EMBL" id="EAY07172.1"/>
    </source>
</evidence>
<organism evidence="1 2">
    <name type="scientific">Trichomonas vaginalis (strain ATCC PRA-98 / G3)</name>
    <dbReference type="NCBI Taxonomy" id="412133"/>
    <lineage>
        <taxon>Eukaryota</taxon>
        <taxon>Metamonada</taxon>
        <taxon>Parabasalia</taxon>
        <taxon>Trichomonadida</taxon>
        <taxon>Trichomonadidae</taxon>
        <taxon>Trichomonas</taxon>
    </lineage>
</organism>
<dbReference type="EMBL" id="DS113406">
    <property type="protein sequence ID" value="EAY07172.1"/>
    <property type="molecule type" value="Genomic_DNA"/>
</dbReference>
<dbReference type="KEGG" id="tva:4765058"/>
<dbReference type="InParanoid" id="A2EJK2"/>